<evidence type="ECO:0000313" key="4">
    <source>
        <dbReference type="Proteomes" id="UP001523216"/>
    </source>
</evidence>
<dbReference type="Pfam" id="PF01903">
    <property type="entry name" value="CbiX"/>
    <property type="match status" value="2"/>
</dbReference>
<dbReference type="SUPFAM" id="SSF53800">
    <property type="entry name" value="Chelatase"/>
    <property type="match status" value="1"/>
</dbReference>
<dbReference type="InterPro" id="IPR050963">
    <property type="entry name" value="Sirohydro_Cobaltochel/CbiX"/>
</dbReference>
<dbReference type="PANTHER" id="PTHR33542:SF5">
    <property type="entry name" value="FERROCHELATASE CHE1"/>
    <property type="match status" value="1"/>
</dbReference>
<dbReference type="EMBL" id="JAMQOL010000006">
    <property type="protein sequence ID" value="MCM4076938.1"/>
    <property type="molecule type" value="Genomic_DNA"/>
</dbReference>
<protein>
    <submittedName>
        <fullName evidence="3">Cobalamin biosynthesis protein CbiX</fullName>
    </submittedName>
</protein>
<dbReference type="InterPro" id="IPR002762">
    <property type="entry name" value="CbiX-like"/>
</dbReference>
<gene>
    <name evidence="3" type="ORF">LXN57_05075</name>
</gene>
<organism evidence="3 4">
    <name type="scientific">Paractinoplanes hotanensis</name>
    <dbReference type="NCBI Taxonomy" id="2906497"/>
    <lineage>
        <taxon>Bacteria</taxon>
        <taxon>Bacillati</taxon>
        <taxon>Actinomycetota</taxon>
        <taxon>Actinomycetes</taxon>
        <taxon>Micromonosporales</taxon>
        <taxon>Micromonosporaceae</taxon>
        <taxon>Paractinoplanes</taxon>
    </lineage>
</organism>
<dbReference type="Gene3D" id="3.40.50.1400">
    <property type="match status" value="2"/>
</dbReference>
<name>A0ABT0XUP8_9ACTN</name>
<dbReference type="PANTHER" id="PTHR33542">
    <property type="entry name" value="SIROHYDROCHLORIN FERROCHELATASE, CHLOROPLASTIC"/>
    <property type="match status" value="1"/>
</dbReference>
<accession>A0ABT0XUP8</accession>
<evidence type="ECO:0000256" key="2">
    <source>
        <dbReference type="ARBA" id="ARBA00023239"/>
    </source>
</evidence>
<dbReference type="CDD" id="cd03416">
    <property type="entry name" value="CbiX_SirB_N"/>
    <property type="match status" value="1"/>
</dbReference>
<dbReference type="RefSeq" id="WP_251796805.1">
    <property type="nucleotide sequence ID" value="NZ_JAMQOL010000006.1"/>
</dbReference>
<evidence type="ECO:0000313" key="3">
    <source>
        <dbReference type="EMBL" id="MCM4076938.1"/>
    </source>
</evidence>
<keyword evidence="1" id="KW-0479">Metal-binding</keyword>
<sequence>MRPSRLAPVAPGSRMAPAPAVVLVAHGSRDPRAAAATEALARAVRRAHPSWDVHASYLDHAGPRPLDVLAALPGGRAVLVPLLLTAAYHGKVDVPAVLDDAASLPVDVTLADVLGPSESLIDGVLRRLPATDLDAVVLAAAGTRDAAARETIMWAADALSARLSVPCIAAYASASPPDPGAAVRHLRASGASRVGLAAYFLAPGFLYDLAVRSAREAGAVCAAEPLGDAPELVRLVASRVLAATGRSLPAAA</sequence>
<keyword evidence="4" id="KW-1185">Reference proteome</keyword>
<keyword evidence="2" id="KW-0456">Lyase</keyword>
<evidence type="ECO:0000256" key="1">
    <source>
        <dbReference type="ARBA" id="ARBA00022723"/>
    </source>
</evidence>
<reference evidence="3 4" key="1">
    <citation type="submission" date="2022-06" db="EMBL/GenBank/DDBJ databases">
        <title>Actinoplanes abujensis sp. nov., isolated from Nigerian arid soil.</title>
        <authorList>
            <person name="Ding P."/>
        </authorList>
    </citation>
    <scope>NUCLEOTIDE SEQUENCE [LARGE SCALE GENOMIC DNA]</scope>
    <source>
        <strain evidence="4">TRM88002</strain>
    </source>
</reference>
<dbReference type="Proteomes" id="UP001523216">
    <property type="component" value="Unassembled WGS sequence"/>
</dbReference>
<proteinExistence type="predicted"/>
<comment type="caution">
    <text evidence="3">The sequence shown here is derived from an EMBL/GenBank/DDBJ whole genome shotgun (WGS) entry which is preliminary data.</text>
</comment>